<feature type="compositionally biased region" description="Basic and acidic residues" evidence="1">
    <location>
        <begin position="103"/>
        <end position="114"/>
    </location>
</feature>
<dbReference type="AlphaFoldDB" id="L5JR41"/>
<evidence type="ECO:0000313" key="2">
    <source>
        <dbReference type="EMBL" id="ELK00603.1"/>
    </source>
</evidence>
<name>L5JR41_PTEAL</name>
<evidence type="ECO:0000256" key="1">
    <source>
        <dbReference type="SAM" id="MobiDB-lite"/>
    </source>
</evidence>
<dbReference type="EMBL" id="KB031156">
    <property type="protein sequence ID" value="ELK00603.1"/>
    <property type="molecule type" value="Genomic_DNA"/>
</dbReference>
<proteinExistence type="predicted"/>
<accession>L5JR41</accession>
<keyword evidence="3" id="KW-1185">Reference proteome</keyword>
<protein>
    <submittedName>
        <fullName evidence="2">Uncharacterized protein</fullName>
    </submittedName>
</protein>
<evidence type="ECO:0000313" key="3">
    <source>
        <dbReference type="Proteomes" id="UP000010552"/>
    </source>
</evidence>
<gene>
    <name evidence="2" type="ORF">PAL_GLEAN10018554</name>
</gene>
<feature type="region of interest" description="Disordered" evidence="1">
    <location>
        <begin position="18"/>
        <end position="114"/>
    </location>
</feature>
<reference evidence="3" key="1">
    <citation type="journal article" date="2013" name="Science">
        <title>Comparative analysis of bat genomes provides insight into the evolution of flight and immunity.</title>
        <authorList>
            <person name="Zhang G."/>
            <person name="Cowled C."/>
            <person name="Shi Z."/>
            <person name="Huang Z."/>
            <person name="Bishop-Lilly K.A."/>
            <person name="Fang X."/>
            <person name="Wynne J.W."/>
            <person name="Xiong Z."/>
            <person name="Baker M.L."/>
            <person name="Zhao W."/>
            <person name="Tachedjian M."/>
            <person name="Zhu Y."/>
            <person name="Zhou P."/>
            <person name="Jiang X."/>
            <person name="Ng J."/>
            <person name="Yang L."/>
            <person name="Wu L."/>
            <person name="Xiao J."/>
            <person name="Feng Y."/>
            <person name="Chen Y."/>
            <person name="Sun X."/>
            <person name="Zhang Y."/>
            <person name="Marsh G.A."/>
            <person name="Crameri G."/>
            <person name="Broder C.C."/>
            <person name="Frey K.G."/>
            <person name="Wang L.F."/>
            <person name="Wang J."/>
        </authorList>
    </citation>
    <scope>NUCLEOTIDE SEQUENCE [LARGE SCALE GENOMIC DNA]</scope>
</reference>
<dbReference type="Proteomes" id="UP000010552">
    <property type="component" value="Unassembled WGS sequence"/>
</dbReference>
<dbReference type="InParanoid" id="L5JR41"/>
<feature type="compositionally biased region" description="Basic residues" evidence="1">
    <location>
        <begin position="29"/>
        <end position="39"/>
    </location>
</feature>
<organism evidence="2 3">
    <name type="scientific">Pteropus alecto</name>
    <name type="common">Black flying fox</name>
    <dbReference type="NCBI Taxonomy" id="9402"/>
    <lineage>
        <taxon>Eukaryota</taxon>
        <taxon>Metazoa</taxon>
        <taxon>Chordata</taxon>
        <taxon>Craniata</taxon>
        <taxon>Vertebrata</taxon>
        <taxon>Euteleostomi</taxon>
        <taxon>Mammalia</taxon>
        <taxon>Eutheria</taxon>
        <taxon>Laurasiatheria</taxon>
        <taxon>Chiroptera</taxon>
        <taxon>Yinpterochiroptera</taxon>
        <taxon>Pteropodoidea</taxon>
        <taxon>Pteropodidae</taxon>
        <taxon>Pteropodinae</taxon>
        <taxon>Pteropus</taxon>
    </lineage>
</organism>
<sequence>MIESLALAGWRRWVLNTLSRRGAGASSPKKSRSRRRHRCGGQSRALLHFRPPVSSQYNPQRSGALKAHPKSSHLRRPEMTSRDPTWPALRPRSSAQLGKKARAALEHAQKERNA</sequence>